<protein>
    <recommendedName>
        <fullName evidence="14">Oleate activated transcription factor 3</fullName>
    </recommendedName>
</protein>
<feature type="compositionally biased region" description="Low complexity" evidence="15">
    <location>
        <begin position="140"/>
        <end position="149"/>
    </location>
</feature>
<comment type="similarity">
    <text evidence="13">Belongs to the OAF3 family.</text>
</comment>
<evidence type="ECO:0000256" key="6">
    <source>
        <dbReference type="ARBA" id="ARBA00022833"/>
    </source>
</evidence>
<proteinExistence type="inferred from homology"/>
<dbReference type="Pfam" id="PF04082">
    <property type="entry name" value="Fungal_trans"/>
    <property type="match status" value="1"/>
</dbReference>
<dbReference type="GeneID" id="34688017"/>
<keyword evidence="11" id="KW-0539">Nucleus</keyword>
<evidence type="ECO:0000256" key="2">
    <source>
        <dbReference type="ARBA" id="ARBA00004496"/>
    </source>
</evidence>
<evidence type="ECO:0000256" key="7">
    <source>
        <dbReference type="ARBA" id="ARBA00023015"/>
    </source>
</evidence>
<dbReference type="GO" id="GO:0000978">
    <property type="term" value="F:RNA polymerase II cis-regulatory region sequence-specific DNA binding"/>
    <property type="evidence" value="ECO:0007669"/>
    <property type="project" value="TreeGrafter"/>
</dbReference>
<dbReference type="InterPro" id="IPR050675">
    <property type="entry name" value="OAF3"/>
</dbReference>
<dbReference type="AlphaFoldDB" id="A0A0C7NFH8"/>
<keyword evidence="8" id="KW-0238">DNA-binding</keyword>
<dbReference type="Gene3D" id="4.10.240.10">
    <property type="entry name" value="Zn(2)-C6 fungal-type DNA-binding domain"/>
    <property type="match status" value="1"/>
</dbReference>
<dbReference type="SUPFAM" id="SSF57701">
    <property type="entry name" value="Zn2/Cys6 DNA-binding domain"/>
    <property type="match status" value="1"/>
</dbReference>
<dbReference type="InterPro" id="IPR001138">
    <property type="entry name" value="Zn2Cys6_DnaBD"/>
</dbReference>
<evidence type="ECO:0000259" key="16">
    <source>
        <dbReference type="PROSITE" id="PS50048"/>
    </source>
</evidence>
<dbReference type="Pfam" id="PF00172">
    <property type="entry name" value="Zn_clus"/>
    <property type="match status" value="1"/>
</dbReference>
<dbReference type="EMBL" id="LN736370">
    <property type="protein sequence ID" value="CEP64464.1"/>
    <property type="molecule type" value="Genomic_DNA"/>
</dbReference>
<dbReference type="PANTHER" id="PTHR31069:SF33">
    <property type="entry name" value="OLEATE ACTIVATED TRANSCRIPTION FACTOR 3"/>
    <property type="match status" value="1"/>
</dbReference>
<evidence type="ECO:0000256" key="13">
    <source>
        <dbReference type="ARBA" id="ARBA00038234"/>
    </source>
</evidence>
<keyword evidence="9" id="KW-0496">Mitochondrion</keyword>
<dbReference type="SMART" id="SM00066">
    <property type="entry name" value="GAL4"/>
    <property type="match status" value="1"/>
</dbReference>
<dbReference type="GO" id="GO:0045944">
    <property type="term" value="P:positive regulation of transcription by RNA polymerase II"/>
    <property type="evidence" value="ECO:0007669"/>
    <property type="project" value="TreeGrafter"/>
</dbReference>
<feature type="region of interest" description="Disordered" evidence="15">
    <location>
        <begin position="132"/>
        <end position="167"/>
    </location>
</feature>
<evidence type="ECO:0000313" key="17">
    <source>
        <dbReference type="EMBL" id="CEP64464.1"/>
    </source>
</evidence>
<evidence type="ECO:0000256" key="14">
    <source>
        <dbReference type="ARBA" id="ARBA00040584"/>
    </source>
</evidence>
<organism evidence="17 18">
    <name type="scientific">Lachancea lanzarotensis</name>
    <dbReference type="NCBI Taxonomy" id="1245769"/>
    <lineage>
        <taxon>Eukaryota</taxon>
        <taxon>Fungi</taxon>
        <taxon>Dikarya</taxon>
        <taxon>Ascomycota</taxon>
        <taxon>Saccharomycotina</taxon>
        <taxon>Saccharomycetes</taxon>
        <taxon>Saccharomycetales</taxon>
        <taxon>Saccharomycetaceae</taxon>
        <taxon>Lachancea</taxon>
    </lineage>
</organism>
<comment type="subcellular location">
    <subcellularLocation>
        <location evidence="2">Cytoplasm</location>
    </subcellularLocation>
    <subcellularLocation>
        <location evidence="1">Mitochondrion</location>
    </subcellularLocation>
</comment>
<dbReference type="STRING" id="1245769.A0A0C7NFH8"/>
<dbReference type="GO" id="GO:0000981">
    <property type="term" value="F:DNA-binding transcription factor activity, RNA polymerase II-specific"/>
    <property type="evidence" value="ECO:0007669"/>
    <property type="project" value="InterPro"/>
</dbReference>
<dbReference type="OrthoDB" id="2406834at2759"/>
<evidence type="ECO:0000256" key="4">
    <source>
        <dbReference type="ARBA" id="ARBA00022491"/>
    </source>
</evidence>
<evidence type="ECO:0000256" key="12">
    <source>
        <dbReference type="ARBA" id="ARBA00037679"/>
    </source>
</evidence>
<dbReference type="GO" id="GO:0005739">
    <property type="term" value="C:mitochondrion"/>
    <property type="evidence" value="ECO:0007669"/>
    <property type="project" value="UniProtKB-SubCell"/>
</dbReference>
<dbReference type="GO" id="GO:0005634">
    <property type="term" value="C:nucleus"/>
    <property type="evidence" value="ECO:0007669"/>
    <property type="project" value="TreeGrafter"/>
</dbReference>
<dbReference type="HOGENOM" id="CLU_018684_0_0_1"/>
<evidence type="ECO:0000256" key="10">
    <source>
        <dbReference type="ARBA" id="ARBA00023163"/>
    </source>
</evidence>
<evidence type="ECO:0000256" key="8">
    <source>
        <dbReference type="ARBA" id="ARBA00023125"/>
    </source>
</evidence>
<dbReference type="PROSITE" id="PS00463">
    <property type="entry name" value="ZN2_CY6_FUNGAL_1"/>
    <property type="match status" value="1"/>
</dbReference>
<evidence type="ECO:0000256" key="11">
    <source>
        <dbReference type="ARBA" id="ARBA00023242"/>
    </source>
</evidence>
<gene>
    <name evidence="17" type="ORF">LALA0_S11e04764g</name>
</gene>
<evidence type="ECO:0000256" key="5">
    <source>
        <dbReference type="ARBA" id="ARBA00022723"/>
    </source>
</evidence>
<dbReference type="GO" id="GO:0006351">
    <property type="term" value="P:DNA-templated transcription"/>
    <property type="evidence" value="ECO:0007669"/>
    <property type="project" value="InterPro"/>
</dbReference>
<dbReference type="RefSeq" id="XP_022630671.1">
    <property type="nucleotide sequence ID" value="XM_022775306.1"/>
</dbReference>
<keyword evidence="6" id="KW-0862">Zinc</keyword>
<keyword evidence="4" id="KW-0678">Repressor</keyword>
<evidence type="ECO:0000256" key="9">
    <source>
        <dbReference type="ARBA" id="ARBA00023128"/>
    </source>
</evidence>
<dbReference type="PANTHER" id="PTHR31069">
    <property type="entry name" value="OLEATE-ACTIVATED TRANSCRIPTION FACTOR 1-RELATED"/>
    <property type="match status" value="1"/>
</dbReference>
<keyword evidence="18" id="KW-1185">Reference proteome</keyword>
<comment type="function">
    <text evidence="12">Transcriptional inhibitor with a significantly increased number of target genes in response to oleate.</text>
</comment>
<keyword evidence="10" id="KW-0804">Transcription</keyword>
<dbReference type="CDD" id="cd12148">
    <property type="entry name" value="fungal_TF_MHR"/>
    <property type="match status" value="1"/>
</dbReference>
<dbReference type="Proteomes" id="UP000054304">
    <property type="component" value="Unassembled WGS sequence"/>
</dbReference>
<evidence type="ECO:0000313" key="18">
    <source>
        <dbReference type="Proteomes" id="UP000054304"/>
    </source>
</evidence>
<dbReference type="GO" id="GO:0008270">
    <property type="term" value="F:zinc ion binding"/>
    <property type="evidence" value="ECO:0007669"/>
    <property type="project" value="InterPro"/>
</dbReference>
<evidence type="ECO:0000256" key="1">
    <source>
        <dbReference type="ARBA" id="ARBA00004173"/>
    </source>
</evidence>
<evidence type="ECO:0000256" key="3">
    <source>
        <dbReference type="ARBA" id="ARBA00022490"/>
    </source>
</evidence>
<keyword evidence="3" id="KW-0963">Cytoplasm</keyword>
<feature type="domain" description="Zn(2)-C6 fungal-type" evidence="16">
    <location>
        <begin position="22"/>
        <end position="53"/>
    </location>
</feature>
<name>A0A0C7NFH8_9SACH</name>
<dbReference type="PROSITE" id="PS50048">
    <property type="entry name" value="ZN2_CY6_FUNGAL_2"/>
    <property type="match status" value="1"/>
</dbReference>
<dbReference type="InterPro" id="IPR007219">
    <property type="entry name" value="XnlR_reg_dom"/>
</dbReference>
<dbReference type="CDD" id="cd00067">
    <property type="entry name" value="GAL4"/>
    <property type="match status" value="1"/>
</dbReference>
<evidence type="ECO:0000256" key="15">
    <source>
        <dbReference type="SAM" id="MobiDB-lite"/>
    </source>
</evidence>
<keyword evidence="5" id="KW-0479">Metal-binding</keyword>
<accession>A0A0C7NFH8</accession>
<dbReference type="InterPro" id="IPR036864">
    <property type="entry name" value="Zn2-C6_fun-type_DNA-bd_sf"/>
</dbReference>
<keyword evidence="7" id="KW-0805">Transcription regulation</keyword>
<sequence length="794" mass="90588">MADSKVDKSRNGSIKRRRQTIVCVNCRRRKTKCDKGKPCGSCIKLGLEETCSYVPDLGTQLQQRKSSDFSFEIPHVEASYINLIPAGMLVNRKRSGTCYVAPLTTLASVQRDVYLRVLRSVCIGPRYTNRKAQKRKGKHAGVAAAAGGRNAEKGLNKNANNPEHLDSPMKGLPNSLRYLEKLEEEAADLSDELAAKHWYTCKKLFEKFGASRKNRIKSWDGTEFSLELIPDCNLFFQHVWPYYVDHIWQLCPLFNLQTLETKIHAVYAGVKKAKYGIDDYACYSTILLVTLIVQVSVELSGLPDTYSSIRSIETERYLPAVSHHIFRGENFRKCSLFNLQTMLLLRFYQWCAPDDGDGEYLQQSSMLMGMIVSGSYGIGLGWHCTTQSGDFVTDRTISCAVDPSQTLEELKEYRRVWCNVLHWDRKISLLTGLPCLIGTTMRVHSDGNDGLPLPMLRYDFLLEKIARTISSCPTKVDFDLIMKLSGHLKQLMRNDLNDSNLDTVLHHEMNLVLLLLELSLEHARVINCEIVLHFDEYRDCIQALMEKILEVTHLCEYLLNFEETPTFARFYTNRIVELALRSVISILPSIILRSGRSPEAGLKATLTNFYKATLSTYFNNLGTDYYQAFRRMFSEKITLKTLNHLNETDPFETILEFYTQASKDGEPSTETRPIEVKKFIDLCDRRDGKKKLGELWDNCLNMPAGLFSFELDIDNLTQYLPFNQKLSEGEYDLFASFFSKASSSFLEVVKLLPSANVTDSPDNVFDNFNYALLDFGDNNNYDPLIFLDFFEPAA</sequence>
<reference evidence="17 18" key="1">
    <citation type="submission" date="2014-12" db="EMBL/GenBank/DDBJ databases">
        <authorList>
            <person name="Neuveglise Cecile"/>
        </authorList>
    </citation>
    <scope>NUCLEOTIDE SEQUENCE [LARGE SCALE GENOMIC DNA]</scope>
    <source>
        <strain evidence="17 18">CBS 12615</strain>
    </source>
</reference>